<evidence type="ECO:0000256" key="1">
    <source>
        <dbReference type="ARBA" id="ARBA00004651"/>
    </source>
</evidence>
<evidence type="ECO:0000313" key="7">
    <source>
        <dbReference type="EMBL" id="APG63131.1"/>
    </source>
</evidence>
<evidence type="ECO:0000256" key="5">
    <source>
        <dbReference type="ARBA" id="ARBA00022989"/>
    </source>
</evidence>
<dbReference type="AlphaFoldDB" id="A0A1L3JDB8"/>
<sequence>MKNRKLARNLLTVRKLLMDGSEYYVERQSELIQLEIEACQESLAELLDSGSADGAEIETAEKALEAAQSKQPPYPFDALFMEMMENDALGGVVASRARAFTEIPSKERGSILSTARHQTEFLEGDSIGDSLSHSTFDIRTLREKPSSVYLCLPTRFLGSHSRWLRTILGFTLNQFESMGIAKHDDPKTLFVLDEMATLGHLGRIEEAAGLMAGYGLKLWMILQSLGQLKRHYKDGWETLIGNAGTLTAFGIADNTTAEYLSKALGKVEIERQIVTESASVAIGAAKNKGAPAGADFGGSRVRAELGRWQETEIGSGETQNETHGTTTNTQLTIGNLMNPDEITHFFSRKNEKMLVLMDGERPMVLDRTKYYQSPTFSRFMPSKK</sequence>
<dbReference type="RefSeq" id="WP_072559782.1">
    <property type="nucleotide sequence ID" value="NZ_CP018154.1"/>
</dbReference>
<evidence type="ECO:0000313" key="8">
    <source>
        <dbReference type="Proteomes" id="UP000242561"/>
    </source>
</evidence>
<protein>
    <recommendedName>
        <fullName evidence="9">Type IV secretory system conjugative DNA transfer family protein</fullName>
    </recommendedName>
</protein>
<dbReference type="InterPro" id="IPR027417">
    <property type="entry name" value="P-loop_NTPase"/>
</dbReference>
<dbReference type="Pfam" id="PF02534">
    <property type="entry name" value="T4SS-DNA_transf"/>
    <property type="match status" value="1"/>
</dbReference>
<comment type="similarity">
    <text evidence="2">Belongs to the VirD4/TraG family.</text>
</comment>
<dbReference type="InterPro" id="IPR051539">
    <property type="entry name" value="T4SS-coupling_protein"/>
</dbReference>
<keyword evidence="6" id="KW-0472">Membrane</keyword>
<keyword evidence="8" id="KW-1185">Reference proteome</keyword>
<reference evidence="7 8" key="1">
    <citation type="submission" date="2016-11" db="EMBL/GenBank/DDBJ databases">
        <title>Sphingorhabdus sp. LPB0140, isolated from marine environment.</title>
        <authorList>
            <person name="Kim E."/>
            <person name="Yi H."/>
        </authorList>
    </citation>
    <scope>NUCLEOTIDE SEQUENCE [LARGE SCALE GENOMIC DNA]</scope>
    <source>
        <strain evidence="7 8">LPB0140</strain>
    </source>
</reference>
<proteinExistence type="inferred from homology"/>
<evidence type="ECO:0000256" key="4">
    <source>
        <dbReference type="ARBA" id="ARBA00022692"/>
    </source>
</evidence>
<name>A0A1L3JDB8_9SPHN</name>
<keyword evidence="5" id="KW-1133">Transmembrane helix</keyword>
<dbReference type="PANTHER" id="PTHR37937:SF1">
    <property type="entry name" value="CONJUGATIVE TRANSFER: DNA TRANSPORT"/>
    <property type="match status" value="1"/>
</dbReference>
<evidence type="ECO:0000256" key="6">
    <source>
        <dbReference type="ARBA" id="ARBA00023136"/>
    </source>
</evidence>
<dbReference type="InterPro" id="IPR003688">
    <property type="entry name" value="TraG/VirD4"/>
</dbReference>
<dbReference type="SUPFAM" id="SSF52540">
    <property type="entry name" value="P-loop containing nucleoside triphosphate hydrolases"/>
    <property type="match status" value="1"/>
</dbReference>
<evidence type="ECO:0008006" key="9">
    <source>
        <dbReference type="Google" id="ProtNLM"/>
    </source>
</evidence>
<dbReference type="STRING" id="1913578.LPB140_10420"/>
<dbReference type="KEGG" id="sphl:LPB140_10420"/>
<dbReference type="CDD" id="cd01127">
    <property type="entry name" value="TrwB_TraG_TraD_VirD4"/>
    <property type="match status" value="1"/>
</dbReference>
<dbReference type="Gene3D" id="3.40.50.300">
    <property type="entry name" value="P-loop containing nucleotide triphosphate hydrolases"/>
    <property type="match status" value="1"/>
</dbReference>
<accession>A0A1L3JDB8</accession>
<evidence type="ECO:0000256" key="3">
    <source>
        <dbReference type="ARBA" id="ARBA00022475"/>
    </source>
</evidence>
<keyword evidence="4" id="KW-0812">Transmembrane</keyword>
<dbReference type="Proteomes" id="UP000242561">
    <property type="component" value="Chromosome"/>
</dbReference>
<organism evidence="7 8">
    <name type="scientific">Sphingorhabdus lutea</name>
    <dbReference type="NCBI Taxonomy" id="1913578"/>
    <lineage>
        <taxon>Bacteria</taxon>
        <taxon>Pseudomonadati</taxon>
        <taxon>Pseudomonadota</taxon>
        <taxon>Alphaproteobacteria</taxon>
        <taxon>Sphingomonadales</taxon>
        <taxon>Sphingomonadaceae</taxon>
        <taxon>Sphingorhabdus</taxon>
    </lineage>
</organism>
<dbReference type="PANTHER" id="PTHR37937">
    <property type="entry name" value="CONJUGATIVE TRANSFER: DNA TRANSPORT"/>
    <property type="match status" value="1"/>
</dbReference>
<dbReference type="EMBL" id="CP018154">
    <property type="protein sequence ID" value="APG63131.1"/>
    <property type="molecule type" value="Genomic_DNA"/>
</dbReference>
<dbReference type="GO" id="GO:0005886">
    <property type="term" value="C:plasma membrane"/>
    <property type="evidence" value="ECO:0007669"/>
    <property type="project" value="UniProtKB-SubCell"/>
</dbReference>
<comment type="subcellular location">
    <subcellularLocation>
        <location evidence="1">Cell membrane</location>
        <topology evidence="1">Multi-pass membrane protein</topology>
    </subcellularLocation>
</comment>
<keyword evidence="3" id="KW-1003">Cell membrane</keyword>
<evidence type="ECO:0000256" key="2">
    <source>
        <dbReference type="ARBA" id="ARBA00008806"/>
    </source>
</evidence>
<gene>
    <name evidence="7" type="ORF">LPB140_10420</name>
</gene>